<gene>
    <name evidence="1" type="ORF">GGQ22_05065</name>
</gene>
<reference evidence="1 2" key="1">
    <citation type="submission" date="2019-10" db="EMBL/GenBank/DDBJ databases">
        <title>Nocardioides novel species isolated from the excrement of Marmot.</title>
        <authorList>
            <person name="Zhang G."/>
        </authorList>
    </citation>
    <scope>NUCLEOTIDE SEQUENCE [LARGE SCALE GENOMIC DNA]</scope>
    <source>
        <strain evidence="2">zg-579</strain>
    </source>
</reference>
<accession>A0A6I3JAH5</accession>
<comment type="caution">
    <text evidence="1">The sequence shown here is derived from an EMBL/GenBank/DDBJ whole genome shotgun (WGS) entry which is preliminary data.</text>
</comment>
<proteinExistence type="predicted"/>
<keyword evidence="2" id="KW-1185">Reference proteome</keyword>
<dbReference type="Gene3D" id="2.60.300.12">
    <property type="entry name" value="HesB-like domain"/>
    <property type="match status" value="1"/>
</dbReference>
<dbReference type="InterPro" id="IPR035903">
    <property type="entry name" value="HesB-like_dom_sf"/>
</dbReference>
<dbReference type="EMBL" id="WLCI01000005">
    <property type="protein sequence ID" value="MTB94445.1"/>
    <property type="molecule type" value="Genomic_DNA"/>
</dbReference>
<name>A0A6I3JAH5_9ACTN</name>
<evidence type="ECO:0000313" key="1">
    <source>
        <dbReference type="EMBL" id="MTB94445.1"/>
    </source>
</evidence>
<dbReference type="RefSeq" id="WP_154614269.1">
    <property type="nucleotide sequence ID" value="NZ_CP053660.1"/>
</dbReference>
<dbReference type="SUPFAM" id="SSF89360">
    <property type="entry name" value="HesB-like domain"/>
    <property type="match status" value="1"/>
</dbReference>
<evidence type="ECO:0000313" key="2">
    <source>
        <dbReference type="Proteomes" id="UP000433406"/>
    </source>
</evidence>
<organism evidence="1 2">
    <name type="scientific">Nocardioides marmotae</name>
    <dbReference type="NCBI Taxonomy" id="2663857"/>
    <lineage>
        <taxon>Bacteria</taxon>
        <taxon>Bacillati</taxon>
        <taxon>Actinomycetota</taxon>
        <taxon>Actinomycetes</taxon>
        <taxon>Propionibacteriales</taxon>
        <taxon>Nocardioidaceae</taxon>
        <taxon>Nocardioides</taxon>
    </lineage>
</organism>
<protein>
    <submittedName>
        <fullName evidence="1">Fe-S cluster assembly protein HesB</fullName>
    </submittedName>
</protein>
<dbReference type="Proteomes" id="UP000433406">
    <property type="component" value="Unassembled WGS sequence"/>
</dbReference>
<sequence length="94" mass="9643">MLTLTENASTIVKDISTQPGLPDTAGLRITSESASEPTFAVAPAEAAEPGDQVVQQSGATIYLDEAAALMLDDKVLDAAVDPSGKVEFALGIQP</sequence>
<dbReference type="AlphaFoldDB" id="A0A6I3JAH5"/>